<evidence type="ECO:0000256" key="2">
    <source>
        <dbReference type="ARBA" id="ARBA00022827"/>
    </source>
</evidence>
<dbReference type="GO" id="GO:0004791">
    <property type="term" value="F:thioredoxin-disulfide reductase (NADPH) activity"/>
    <property type="evidence" value="ECO:0007669"/>
    <property type="project" value="UniProtKB-EC"/>
</dbReference>
<accession>A0A023X7V3</accession>
<reference evidence="8 10" key="1">
    <citation type="submission" date="2014-03" db="EMBL/GenBank/DDBJ databases">
        <title>Complete genome sequence of the Radio-Resistant Rubrobacter radiotolerans RSPS-4.</title>
        <authorList>
            <person name="Egas C.C."/>
            <person name="Barroso C.C."/>
            <person name="Froufe H.J.C."/>
            <person name="Pacheco J.J."/>
            <person name="Albuquerque L.L."/>
            <person name="da Costa M.M.S."/>
        </authorList>
    </citation>
    <scope>NUCLEOTIDE SEQUENCE [LARGE SCALE GENOMIC DNA]</scope>
    <source>
        <strain evidence="8 10">RSPS-4</strain>
        <plasmid evidence="8 10">2</plasmid>
    </source>
</reference>
<evidence type="ECO:0000256" key="3">
    <source>
        <dbReference type="ARBA" id="ARBA00022857"/>
    </source>
</evidence>
<dbReference type="OrthoDB" id="9806179at2"/>
<dbReference type="Proteomes" id="UP000025229">
    <property type="component" value="Plasmid 2"/>
</dbReference>
<dbReference type="eggNOG" id="COG0492">
    <property type="taxonomic scope" value="Bacteria"/>
</dbReference>
<dbReference type="PRINTS" id="PR00469">
    <property type="entry name" value="PNDRDTASEII"/>
</dbReference>
<dbReference type="SUPFAM" id="SSF51905">
    <property type="entry name" value="FAD/NAD(P)-binding domain"/>
    <property type="match status" value="1"/>
</dbReference>
<dbReference type="GO" id="GO:0050660">
    <property type="term" value="F:flavin adenine dinucleotide binding"/>
    <property type="evidence" value="ECO:0007669"/>
    <property type="project" value="UniProtKB-UniRule"/>
</dbReference>
<dbReference type="InterPro" id="IPR050097">
    <property type="entry name" value="Ferredoxin-NADP_redctase_2"/>
</dbReference>
<dbReference type="Gene3D" id="3.50.50.60">
    <property type="entry name" value="FAD/NAD(P)-binding domain"/>
    <property type="match status" value="2"/>
</dbReference>
<reference evidence="9" key="2">
    <citation type="submission" date="2023-11" db="EMBL/GenBank/DDBJ databases">
        <title>MicrobeMod: A computational toolkit for identifying prokaryotic methylation and restriction-modification with nanopore sequencing.</title>
        <authorList>
            <person name="Crits-Christoph A."/>
            <person name="Kang S.C."/>
            <person name="Lee H."/>
            <person name="Ostrov N."/>
        </authorList>
    </citation>
    <scope>NUCLEOTIDE SEQUENCE</scope>
    <source>
        <strain evidence="9">ATCC 51242</strain>
    </source>
</reference>
<organism evidence="8 10">
    <name type="scientific">Rubrobacter radiotolerans</name>
    <name type="common">Arthrobacter radiotolerans</name>
    <dbReference type="NCBI Taxonomy" id="42256"/>
    <lineage>
        <taxon>Bacteria</taxon>
        <taxon>Bacillati</taxon>
        <taxon>Actinomycetota</taxon>
        <taxon>Rubrobacteria</taxon>
        <taxon>Rubrobacterales</taxon>
        <taxon>Rubrobacteraceae</taxon>
        <taxon>Rubrobacter</taxon>
    </lineage>
</organism>
<dbReference type="Pfam" id="PF07992">
    <property type="entry name" value="Pyr_redox_2"/>
    <property type="match status" value="1"/>
</dbReference>
<dbReference type="EMBL" id="CP007516">
    <property type="protein sequence ID" value="AHY48296.1"/>
    <property type="molecule type" value="Genomic_DNA"/>
</dbReference>
<dbReference type="GO" id="GO:0050661">
    <property type="term" value="F:NADP binding"/>
    <property type="evidence" value="ECO:0007669"/>
    <property type="project" value="UniProtKB-UniRule"/>
</dbReference>
<keyword evidence="4 6" id="KW-0560">Oxidoreductase</keyword>
<comment type="catalytic activity">
    <reaction evidence="5">
        <text>[thioredoxin]-dithiol + NADP(+) = [thioredoxin]-disulfide + NADPH + H(+)</text>
        <dbReference type="Rhea" id="RHEA:20345"/>
        <dbReference type="Rhea" id="RHEA-COMP:10698"/>
        <dbReference type="Rhea" id="RHEA-COMP:10700"/>
        <dbReference type="ChEBI" id="CHEBI:15378"/>
        <dbReference type="ChEBI" id="CHEBI:29950"/>
        <dbReference type="ChEBI" id="CHEBI:50058"/>
        <dbReference type="ChEBI" id="CHEBI:57783"/>
        <dbReference type="ChEBI" id="CHEBI:58349"/>
        <dbReference type="EC" id="1.8.1.9"/>
    </reaction>
</comment>
<feature type="binding site" evidence="6">
    <location>
        <position position="36"/>
    </location>
    <ligand>
        <name>FAD</name>
        <dbReference type="ChEBI" id="CHEBI:57692"/>
    </ligand>
</feature>
<dbReference type="AlphaFoldDB" id="A0A023X7V3"/>
<evidence type="ECO:0000313" key="8">
    <source>
        <dbReference type="EMBL" id="AHY48296.1"/>
    </source>
</evidence>
<dbReference type="HOGENOM" id="CLU_031864_5_5_11"/>
<evidence type="ECO:0000313" key="9">
    <source>
        <dbReference type="EMBL" id="MDX5895569.1"/>
    </source>
</evidence>
<evidence type="ECO:0000256" key="1">
    <source>
        <dbReference type="ARBA" id="ARBA00022630"/>
    </source>
</evidence>
<sequence>MSGRELFDVTVVGGGPTGLYTAFYGGMRDLRVKVLEAQPYLGGKLHAYPEKVIWDIGGLPPTRGEAVIEYVIGQGLTFEPEVVLGRRVVSIVRDEADGTFTLGTACGEEHRSRTVILAVGHGVLDPRRLEIEGAERFEVTNLRYTVGSLDTYRGKRVLISGGGDTALDWANAIEPLAASVTLVHRREEFAAHESSVSRMKASTVRALTPFEVTELRTRPSGLDGTGDAISSVLLTHTGTSDRLEVEVDEVIVNHGYKIDLGFLKDGPFPMRDEHLLVNEHMETGVPGVYAAGDVTARDGKVHLISGGFVEGATALNSAKLYLDPAAEENAFVSSHNERFAEKNKALLNRTP</sequence>
<evidence type="ECO:0000313" key="10">
    <source>
        <dbReference type="Proteomes" id="UP000025229"/>
    </source>
</evidence>
<evidence type="ECO:0000256" key="6">
    <source>
        <dbReference type="HAMAP-Rule" id="MF_01685"/>
    </source>
</evidence>
<keyword evidence="8" id="KW-0614">Plasmid</keyword>
<comment type="subunit">
    <text evidence="6">Homodimer.</text>
</comment>
<dbReference type="PATRIC" id="fig|42256.3.peg.3061"/>
<dbReference type="InterPro" id="IPR022890">
    <property type="entry name" value="Fd--NADP_Rdtase_type_2"/>
</dbReference>
<protein>
    <recommendedName>
        <fullName evidence="6">Ferredoxin--NADP reductase</fullName>
        <shortName evidence="6">FNR</shortName>
        <shortName evidence="6">Fd-NADP(+) reductase</shortName>
        <ecNumber evidence="6">1.18.1.2</ecNumber>
    </recommendedName>
</protein>
<feature type="binding site" evidence="6">
    <location>
        <position position="17"/>
    </location>
    <ligand>
        <name>FAD</name>
        <dbReference type="ChEBI" id="CHEBI:57692"/>
    </ligand>
</feature>
<proteinExistence type="inferred from homology"/>
<dbReference type="KEGG" id="rrd:RradSPS_3013"/>
<gene>
    <name evidence="8" type="ORF">RradSPS_3013</name>
    <name evidence="9" type="ORF">SIL72_16185</name>
</gene>
<keyword evidence="10" id="KW-1185">Reference proteome</keyword>
<dbReference type="InterPro" id="IPR036188">
    <property type="entry name" value="FAD/NAD-bd_sf"/>
</dbReference>
<name>A0A023X7V3_RUBRA</name>
<keyword evidence="1 6" id="KW-0285">Flavoprotein</keyword>
<comment type="catalytic activity">
    <reaction evidence="6">
        <text>2 reduced [2Fe-2S]-[ferredoxin] + NADP(+) + H(+) = 2 oxidized [2Fe-2S]-[ferredoxin] + NADPH</text>
        <dbReference type="Rhea" id="RHEA:20125"/>
        <dbReference type="Rhea" id="RHEA-COMP:10000"/>
        <dbReference type="Rhea" id="RHEA-COMP:10001"/>
        <dbReference type="ChEBI" id="CHEBI:15378"/>
        <dbReference type="ChEBI" id="CHEBI:33737"/>
        <dbReference type="ChEBI" id="CHEBI:33738"/>
        <dbReference type="ChEBI" id="CHEBI:57783"/>
        <dbReference type="ChEBI" id="CHEBI:58349"/>
        <dbReference type="EC" id="1.18.1.2"/>
    </reaction>
</comment>
<comment type="cofactor">
    <cofactor evidence="6">
        <name>FAD</name>
        <dbReference type="ChEBI" id="CHEBI:57692"/>
    </cofactor>
    <text evidence="6">Binds 1 FAD per subunit.</text>
</comment>
<dbReference type="PRINTS" id="PR00368">
    <property type="entry name" value="FADPNR"/>
</dbReference>
<dbReference type="GO" id="GO:0004324">
    <property type="term" value="F:ferredoxin-NADP+ reductase activity"/>
    <property type="evidence" value="ECO:0007669"/>
    <property type="project" value="UniProtKB-UniRule"/>
</dbReference>
<dbReference type="HAMAP" id="MF_01685">
    <property type="entry name" value="FENR2"/>
    <property type="match status" value="1"/>
</dbReference>
<keyword evidence="3 6" id="KW-0521">NADP</keyword>
<feature type="binding site" evidence="6">
    <location>
        <position position="293"/>
    </location>
    <ligand>
        <name>FAD</name>
        <dbReference type="ChEBI" id="CHEBI:57692"/>
    </ligand>
</feature>
<feature type="binding site" evidence="6">
    <location>
        <position position="124"/>
    </location>
    <ligand>
        <name>FAD</name>
        <dbReference type="ChEBI" id="CHEBI:57692"/>
    </ligand>
</feature>
<keyword evidence="2 6" id="KW-0274">FAD</keyword>
<feature type="domain" description="FAD/NAD(P)-binding" evidence="7">
    <location>
        <begin position="7"/>
        <end position="299"/>
    </location>
</feature>
<evidence type="ECO:0000259" key="7">
    <source>
        <dbReference type="Pfam" id="PF07992"/>
    </source>
</evidence>
<geneLocation type="plasmid" evidence="8">
    <name>2</name>
</geneLocation>
<dbReference type="EMBL" id="JAWXXX010000003">
    <property type="protein sequence ID" value="MDX5895569.1"/>
    <property type="molecule type" value="Genomic_DNA"/>
</dbReference>
<feature type="binding site" evidence="6">
    <location>
        <position position="48"/>
    </location>
    <ligand>
        <name>FAD</name>
        <dbReference type="ChEBI" id="CHEBI:57692"/>
    </ligand>
</feature>
<feature type="binding site" evidence="6">
    <location>
        <position position="88"/>
    </location>
    <ligand>
        <name>FAD</name>
        <dbReference type="ChEBI" id="CHEBI:57692"/>
    </ligand>
</feature>
<comment type="similarity">
    <text evidence="6">Belongs to the ferredoxin--NADP reductase type 2 family.</text>
</comment>
<evidence type="ECO:0000256" key="4">
    <source>
        <dbReference type="ARBA" id="ARBA00023002"/>
    </source>
</evidence>
<feature type="binding site" evidence="6">
    <location>
        <position position="334"/>
    </location>
    <ligand>
        <name>FAD</name>
        <dbReference type="ChEBI" id="CHEBI:57692"/>
    </ligand>
</feature>
<dbReference type="EC" id="1.18.1.2" evidence="6"/>
<dbReference type="InterPro" id="IPR023753">
    <property type="entry name" value="FAD/NAD-binding_dom"/>
</dbReference>
<dbReference type="RefSeq" id="WP_041339053.1">
    <property type="nucleotide sequence ID" value="NZ_CP007516.1"/>
</dbReference>
<evidence type="ECO:0000256" key="5">
    <source>
        <dbReference type="ARBA" id="ARBA00048132"/>
    </source>
</evidence>
<dbReference type="Proteomes" id="UP001281130">
    <property type="component" value="Unassembled WGS sequence"/>
</dbReference>
<feature type="binding site" evidence="6">
    <location>
        <position position="44"/>
    </location>
    <ligand>
        <name>FAD</name>
        <dbReference type="ChEBI" id="CHEBI:57692"/>
    </ligand>
</feature>
<dbReference type="PANTHER" id="PTHR48105">
    <property type="entry name" value="THIOREDOXIN REDUCTASE 1-RELATED-RELATED"/>
    <property type="match status" value="1"/>
</dbReference>